<evidence type="ECO:0000313" key="9">
    <source>
        <dbReference type="EMBL" id="VDN22299.1"/>
    </source>
</evidence>
<dbReference type="PANTHER" id="PTHR12185:SF1">
    <property type="entry name" value="SYSTEMIC RNA INTERFERENCE DEFECTIVE PROTEIN 1"/>
    <property type="match status" value="1"/>
</dbReference>
<dbReference type="Proteomes" id="UP000271889">
    <property type="component" value="Unassembled WGS sequence"/>
</dbReference>
<accession>A0A3P7PT64</accession>
<dbReference type="GO" id="GO:0003725">
    <property type="term" value="F:double-stranded RNA binding"/>
    <property type="evidence" value="ECO:0007669"/>
    <property type="project" value="TreeGrafter"/>
</dbReference>
<keyword evidence="10" id="KW-1185">Reference proteome</keyword>
<comment type="subcellular location">
    <subcellularLocation>
        <location evidence="1">Membrane</location>
        <topology evidence="1">Multi-pass membrane protein</topology>
    </subcellularLocation>
</comment>
<dbReference type="AlphaFoldDB" id="A0A3P7PT64"/>
<keyword evidence="3 8" id="KW-0812">Transmembrane</keyword>
<keyword evidence="6 8" id="KW-0472">Membrane</keyword>
<comment type="similarity">
    <text evidence="2">Belongs to the SID1 family.</text>
</comment>
<evidence type="ECO:0000256" key="4">
    <source>
        <dbReference type="ARBA" id="ARBA00022729"/>
    </source>
</evidence>
<dbReference type="GO" id="GO:0051033">
    <property type="term" value="F:RNA transmembrane transporter activity"/>
    <property type="evidence" value="ECO:0007669"/>
    <property type="project" value="TreeGrafter"/>
</dbReference>
<gene>
    <name evidence="9" type="ORF">CGOC_LOCUS9267</name>
</gene>
<organism evidence="9 10">
    <name type="scientific">Cylicostephanus goldi</name>
    <name type="common">Nematode worm</name>
    <dbReference type="NCBI Taxonomy" id="71465"/>
    <lineage>
        <taxon>Eukaryota</taxon>
        <taxon>Metazoa</taxon>
        <taxon>Ecdysozoa</taxon>
        <taxon>Nematoda</taxon>
        <taxon>Chromadorea</taxon>
        <taxon>Rhabditida</taxon>
        <taxon>Rhabditina</taxon>
        <taxon>Rhabditomorpha</taxon>
        <taxon>Strongyloidea</taxon>
        <taxon>Strongylidae</taxon>
        <taxon>Cylicostephanus</taxon>
    </lineage>
</organism>
<keyword evidence="4" id="KW-0732">Signal</keyword>
<reference evidence="9 10" key="1">
    <citation type="submission" date="2018-11" db="EMBL/GenBank/DDBJ databases">
        <authorList>
            <consortium name="Pathogen Informatics"/>
        </authorList>
    </citation>
    <scope>NUCLEOTIDE SEQUENCE [LARGE SCALE GENOMIC DNA]</scope>
</reference>
<keyword evidence="7" id="KW-0325">Glycoprotein</keyword>
<evidence type="ECO:0000313" key="10">
    <source>
        <dbReference type="Proteomes" id="UP000271889"/>
    </source>
</evidence>
<evidence type="ECO:0000256" key="8">
    <source>
        <dbReference type="SAM" id="Phobius"/>
    </source>
</evidence>
<sequence length="336" mass="37455">MLRISILSGDDICARLIVSTVQNVQVEGWDDNQLKLMEFSRRLDLLLKNELQPVIYMHIEVYPDDTKCAENSIYRTPNKVKSFNITWSGESTTSLLTPVAASVPCFLLPVVLALIYAAFSSEEPLAVVTASGAAVQKEWSWTSAQFAVILLPILSLVISAPRLGLEWNDDQCFHNYACAEPLWVFTSFNHIFSNAGYVFDSIFYLIFVKLRKKKPTARYGTYNNYGLEISMGLSLLCEALASSIYHTCPNAITYNLGTACYSVYQPTSIVVVFVPDTPFIEVNCLLMMLKLYGNRRQVITPQLANNAVTSAILFDSIITVCLSTELCCADLLSRAD</sequence>
<protein>
    <submittedName>
        <fullName evidence="9">Uncharacterized protein</fullName>
    </submittedName>
</protein>
<evidence type="ECO:0000256" key="2">
    <source>
        <dbReference type="ARBA" id="ARBA00006618"/>
    </source>
</evidence>
<proteinExistence type="inferred from homology"/>
<dbReference type="GO" id="GO:0005886">
    <property type="term" value="C:plasma membrane"/>
    <property type="evidence" value="ECO:0007669"/>
    <property type="project" value="TreeGrafter"/>
</dbReference>
<evidence type="ECO:0000256" key="3">
    <source>
        <dbReference type="ARBA" id="ARBA00022692"/>
    </source>
</evidence>
<dbReference type="EMBL" id="UYRV01106359">
    <property type="protein sequence ID" value="VDN22299.1"/>
    <property type="molecule type" value="Genomic_DNA"/>
</dbReference>
<keyword evidence="5 8" id="KW-1133">Transmembrane helix</keyword>
<feature type="transmembrane region" description="Helical" evidence="8">
    <location>
        <begin position="95"/>
        <end position="119"/>
    </location>
</feature>
<evidence type="ECO:0000256" key="7">
    <source>
        <dbReference type="ARBA" id="ARBA00023180"/>
    </source>
</evidence>
<dbReference type="InterPro" id="IPR025958">
    <property type="entry name" value="SID1_TM_fam"/>
</dbReference>
<feature type="transmembrane region" description="Helical" evidence="8">
    <location>
        <begin position="139"/>
        <end position="160"/>
    </location>
</feature>
<evidence type="ECO:0000256" key="5">
    <source>
        <dbReference type="ARBA" id="ARBA00022989"/>
    </source>
</evidence>
<dbReference type="PANTHER" id="PTHR12185">
    <property type="entry name" value="SID1 TRANSMEMBRANE FAMILY MEMEBER"/>
    <property type="match status" value="1"/>
</dbReference>
<dbReference type="GO" id="GO:0005764">
    <property type="term" value="C:lysosome"/>
    <property type="evidence" value="ECO:0007669"/>
    <property type="project" value="TreeGrafter"/>
</dbReference>
<dbReference type="Pfam" id="PF13965">
    <property type="entry name" value="SID-1_RNA_chan"/>
    <property type="match status" value="1"/>
</dbReference>
<dbReference type="OrthoDB" id="416618at2759"/>
<name>A0A3P7PT64_CYLGO</name>
<evidence type="ECO:0000256" key="6">
    <source>
        <dbReference type="ARBA" id="ARBA00023136"/>
    </source>
</evidence>
<evidence type="ECO:0000256" key="1">
    <source>
        <dbReference type="ARBA" id="ARBA00004141"/>
    </source>
</evidence>
<feature type="transmembrane region" description="Helical" evidence="8">
    <location>
        <begin position="191"/>
        <end position="208"/>
    </location>
</feature>